<dbReference type="InterPro" id="IPR009288">
    <property type="entry name" value="AIG2-like_dom"/>
</dbReference>
<evidence type="ECO:0000313" key="3">
    <source>
        <dbReference type="Proteomes" id="UP001139311"/>
    </source>
</evidence>
<dbReference type="Gene3D" id="3.10.490.10">
    <property type="entry name" value="Gamma-glutamyl cyclotransferase-like"/>
    <property type="match status" value="1"/>
</dbReference>
<feature type="domain" description="Gamma-glutamylcyclotransferase AIG2-like" evidence="1">
    <location>
        <begin position="7"/>
        <end position="94"/>
    </location>
</feature>
<dbReference type="Proteomes" id="UP001139311">
    <property type="component" value="Unassembled WGS sequence"/>
</dbReference>
<dbReference type="CDD" id="cd06661">
    <property type="entry name" value="GGCT_like"/>
    <property type="match status" value="1"/>
</dbReference>
<dbReference type="SUPFAM" id="SSF110857">
    <property type="entry name" value="Gamma-glutamyl cyclotransferase-like"/>
    <property type="match status" value="1"/>
</dbReference>
<dbReference type="EMBL" id="JAJAQI010000010">
    <property type="protein sequence ID" value="MCB4821745.1"/>
    <property type="molecule type" value="Genomic_DNA"/>
</dbReference>
<dbReference type="Pfam" id="PF06094">
    <property type="entry name" value="GGACT"/>
    <property type="match status" value="1"/>
</dbReference>
<dbReference type="AlphaFoldDB" id="A0A9X1IBG3"/>
<comment type="caution">
    <text evidence="2">The sequence shown here is derived from an EMBL/GenBank/DDBJ whole genome shotgun (WGS) entry which is preliminary data.</text>
</comment>
<organism evidence="2 3">
    <name type="scientific">Roseicella aerolata</name>
    <dbReference type="NCBI Taxonomy" id="2883479"/>
    <lineage>
        <taxon>Bacteria</taxon>
        <taxon>Pseudomonadati</taxon>
        <taxon>Pseudomonadota</taxon>
        <taxon>Alphaproteobacteria</taxon>
        <taxon>Acetobacterales</taxon>
        <taxon>Roseomonadaceae</taxon>
        <taxon>Roseicella</taxon>
    </lineage>
</organism>
<dbReference type="RefSeq" id="WP_226606936.1">
    <property type="nucleotide sequence ID" value="NZ_JAJAQI010000010.1"/>
</dbReference>
<protein>
    <submittedName>
        <fullName evidence="2">Gamma-glutamylcyclotransferase</fullName>
    </submittedName>
</protein>
<proteinExistence type="predicted"/>
<dbReference type="InterPro" id="IPR013024">
    <property type="entry name" value="GGCT-like"/>
</dbReference>
<evidence type="ECO:0000313" key="2">
    <source>
        <dbReference type="EMBL" id="MCB4821745.1"/>
    </source>
</evidence>
<dbReference type="InterPro" id="IPR036568">
    <property type="entry name" value="GGCT-like_sf"/>
</dbReference>
<name>A0A9X1IBG3_9PROT</name>
<evidence type="ECO:0000259" key="1">
    <source>
        <dbReference type="Pfam" id="PF06094"/>
    </source>
</evidence>
<accession>A0A9X1IBG3</accession>
<gene>
    <name evidence="2" type="ORF">LHA35_08375</name>
</gene>
<reference evidence="2" key="1">
    <citation type="submission" date="2021-10" db="EMBL/GenBank/DDBJ databases">
        <title>Roseicella aerolatum sp. nov., isolated from aerosols of e-waste dismantling site.</title>
        <authorList>
            <person name="Qin T."/>
        </authorList>
    </citation>
    <scope>NUCLEOTIDE SEQUENCE</scope>
    <source>
        <strain evidence="2">GB24</strain>
    </source>
</reference>
<keyword evidence="3" id="KW-1185">Reference proteome</keyword>
<sequence length="133" mass="14612">MSDLYAAYGSNLWHAQMAARCPGATVAGALVLPGWRLAVRKFALVEEDPAAGCPIGLWRVTRGHLESLDRYEGPHTYARRLIPLPDGQRAWIYLELVHRPGPPAAEYVERLRRGYADFGFDAAPLEAALARGG</sequence>